<accession>A0ABQ6FSS2</accession>
<gene>
    <name evidence="2" type="ORF">KDH_31790</name>
</gene>
<evidence type="ECO:0000313" key="3">
    <source>
        <dbReference type="Proteomes" id="UP001344906"/>
    </source>
</evidence>
<feature type="compositionally biased region" description="Basic and acidic residues" evidence="1">
    <location>
        <begin position="85"/>
        <end position="107"/>
    </location>
</feature>
<feature type="compositionally biased region" description="Gly residues" evidence="1">
    <location>
        <begin position="68"/>
        <end position="83"/>
    </location>
</feature>
<keyword evidence="3" id="KW-1185">Reference proteome</keyword>
<feature type="region of interest" description="Disordered" evidence="1">
    <location>
        <begin position="50"/>
        <end position="107"/>
    </location>
</feature>
<dbReference type="RefSeq" id="WP_338251554.1">
    <property type="nucleotide sequence ID" value="NZ_BSRI01000002.1"/>
</dbReference>
<evidence type="ECO:0000313" key="2">
    <source>
        <dbReference type="EMBL" id="GLV56338.1"/>
    </source>
</evidence>
<name>A0ABQ6FSS2_9CHLR</name>
<proteinExistence type="predicted"/>
<organism evidence="2 3">
    <name type="scientific">Dictyobacter halimunensis</name>
    <dbReference type="NCBI Taxonomy" id="3026934"/>
    <lineage>
        <taxon>Bacteria</taxon>
        <taxon>Bacillati</taxon>
        <taxon>Chloroflexota</taxon>
        <taxon>Ktedonobacteria</taxon>
        <taxon>Ktedonobacterales</taxon>
        <taxon>Dictyobacteraceae</taxon>
        <taxon>Dictyobacter</taxon>
    </lineage>
</organism>
<evidence type="ECO:0000256" key="1">
    <source>
        <dbReference type="SAM" id="MobiDB-lite"/>
    </source>
</evidence>
<reference evidence="2 3" key="1">
    <citation type="submission" date="2023-02" db="EMBL/GenBank/DDBJ databases">
        <title>Dictyobacter halimunensis sp. nov., a new member of the class Ktedonobacteria from forest soil in a geothermal area.</title>
        <authorList>
            <person name="Rachmania M.K."/>
            <person name="Ningsih F."/>
            <person name="Sakai Y."/>
            <person name="Yabe S."/>
            <person name="Yokota A."/>
            <person name="Sjamsuridzal W."/>
        </authorList>
    </citation>
    <scope>NUCLEOTIDE SEQUENCE [LARGE SCALE GENOMIC DNA]</scope>
    <source>
        <strain evidence="2 3">S3.2.2.5</strain>
    </source>
</reference>
<dbReference type="EMBL" id="BSRI01000002">
    <property type="protein sequence ID" value="GLV56338.1"/>
    <property type="molecule type" value="Genomic_DNA"/>
</dbReference>
<comment type="caution">
    <text evidence="2">The sequence shown here is derived from an EMBL/GenBank/DDBJ whole genome shotgun (WGS) entry which is preliminary data.</text>
</comment>
<protein>
    <submittedName>
        <fullName evidence="2">Uncharacterized protein</fullName>
    </submittedName>
</protein>
<dbReference type="Proteomes" id="UP001344906">
    <property type="component" value="Unassembled WGS sequence"/>
</dbReference>
<sequence length="107" mass="12201">MSDDPEDCEYCANGLRGSCPYWYQDPHTKEWFHQKDFTRKTVVQNIEEARWGVIPRTPDDKGGNKGDWVGGDGGGGGGRGGRGGNRKDKRDKRNKDRDRDGYYDSDW</sequence>